<dbReference type="InterPro" id="IPR027470">
    <property type="entry name" value="Cation_efflux_CTD"/>
</dbReference>
<keyword evidence="5 9" id="KW-1133">Transmembrane helix</keyword>
<dbReference type="Pfam" id="PF16916">
    <property type="entry name" value="ZT_dimer"/>
    <property type="match status" value="1"/>
</dbReference>
<gene>
    <name evidence="12" type="ORF">ACFP56_13985</name>
</gene>
<evidence type="ECO:0000256" key="4">
    <source>
        <dbReference type="ARBA" id="ARBA00022692"/>
    </source>
</evidence>
<evidence type="ECO:0000256" key="6">
    <source>
        <dbReference type="ARBA" id="ARBA00023065"/>
    </source>
</evidence>
<comment type="subcellular location">
    <subcellularLocation>
        <location evidence="1">Membrane</location>
        <topology evidence="1">Multi-pass membrane protein</topology>
    </subcellularLocation>
</comment>
<organism evidence="12 13">
    <name type="scientific">Paenibacillus septentrionalis</name>
    <dbReference type="NCBI Taxonomy" id="429342"/>
    <lineage>
        <taxon>Bacteria</taxon>
        <taxon>Bacillati</taxon>
        <taxon>Bacillota</taxon>
        <taxon>Bacilli</taxon>
        <taxon>Bacillales</taxon>
        <taxon>Paenibacillaceae</taxon>
        <taxon>Paenibacillus</taxon>
    </lineage>
</organism>
<dbReference type="EMBL" id="JBHSTE010000004">
    <property type="protein sequence ID" value="MFC6333733.1"/>
    <property type="molecule type" value="Genomic_DNA"/>
</dbReference>
<dbReference type="Pfam" id="PF01545">
    <property type="entry name" value="Cation_efflux"/>
    <property type="match status" value="1"/>
</dbReference>
<feature type="transmembrane region" description="Helical" evidence="9">
    <location>
        <begin position="167"/>
        <end position="186"/>
    </location>
</feature>
<keyword evidence="7 9" id="KW-0472">Membrane</keyword>
<dbReference type="Proteomes" id="UP001596233">
    <property type="component" value="Unassembled WGS sequence"/>
</dbReference>
<evidence type="ECO:0000256" key="9">
    <source>
        <dbReference type="SAM" id="Phobius"/>
    </source>
</evidence>
<sequence length="381" mass="41670">MSAPFNKHEQNKQQAASSDTKLTADQQHSCNHDDQQHDNSHTHYRHDHNHSDNDQQSNAHAHSHQGHSHSHSHQHAHGHDHHHGGLLHHHGPADGNRTGLIIALSITVSIMVLEFIGGLITNSLALLSDSGHMLSDSSSLVFSLIAFGLAAKAATPKRTFGNHRFEILAALLNAVTLFVVAAIIIIEAIERFAAPPTVASATMLWIASIGLAANLLSAYFLMKKGDVEHNLNMRSAYLHVVGDALGSIGAIVAGIIMLNFEWYYADPIISVVVALLILRSAWGVLKQSLHILMEGTPMTIDQQSVYSSLAQLPQVVDVHDLHIWTITSNFDSLSCHLVVEEGTDEQQVLRQAIQLVKEQYGIAHSTIQIETKALDHEPCTI</sequence>
<feature type="region of interest" description="Disordered" evidence="8">
    <location>
        <begin position="1"/>
        <end position="92"/>
    </location>
</feature>
<feature type="domain" description="Cation efflux protein transmembrane" evidence="10">
    <location>
        <begin position="100"/>
        <end position="293"/>
    </location>
</feature>
<evidence type="ECO:0000259" key="10">
    <source>
        <dbReference type="Pfam" id="PF01545"/>
    </source>
</evidence>
<evidence type="ECO:0000259" key="11">
    <source>
        <dbReference type="Pfam" id="PF16916"/>
    </source>
</evidence>
<dbReference type="InterPro" id="IPR027469">
    <property type="entry name" value="Cation_efflux_TMD_sf"/>
</dbReference>
<keyword evidence="4 9" id="KW-0812">Transmembrane</keyword>
<dbReference type="InterPro" id="IPR002524">
    <property type="entry name" value="Cation_efflux"/>
</dbReference>
<proteinExistence type="inferred from homology"/>
<dbReference type="InterPro" id="IPR058533">
    <property type="entry name" value="Cation_efflux_TM"/>
</dbReference>
<accession>A0ABW1V5G6</accession>
<comment type="caution">
    <text evidence="12">The sequence shown here is derived from an EMBL/GenBank/DDBJ whole genome shotgun (WGS) entry which is preliminary data.</text>
</comment>
<feature type="transmembrane region" description="Helical" evidence="9">
    <location>
        <begin position="198"/>
        <end position="222"/>
    </location>
</feature>
<comment type="similarity">
    <text evidence="2">Belongs to the cation diffusion facilitator (CDF) transporter (TC 2.A.4) family. SLC30A subfamily.</text>
</comment>
<dbReference type="Gene3D" id="1.20.1510.10">
    <property type="entry name" value="Cation efflux protein transmembrane domain"/>
    <property type="match status" value="1"/>
</dbReference>
<protein>
    <submittedName>
        <fullName evidence="12">Cation diffusion facilitator family transporter</fullName>
    </submittedName>
</protein>
<feature type="domain" description="Cation efflux protein cytoplasmic" evidence="11">
    <location>
        <begin position="300"/>
        <end position="371"/>
    </location>
</feature>
<feature type="transmembrane region" description="Helical" evidence="9">
    <location>
        <begin position="100"/>
        <end position="125"/>
    </location>
</feature>
<dbReference type="InterPro" id="IPR036837">
    <property type="entry name" value="Cation_efflux_CTD_sf"/>
</dbReference>
<evidence type="ECO:0000256" key="5">
    <source>
        <dbReference type="ARBA" id="ARBA00022989"/>
    </source>
</evidence>
<keyword evidence="3" id="KW-0813">Transport</keyword>
<dbReference type="SUPFAM" id="SSF160240">
    <property type="entry name" value="Cation efflux protein cytoplasmic domain-like"/>
    <property type="match status" value="1"/>
</dbReference>
<dbReference type="InterPro" id="IPR050681">
    <property type="entry name" value="CDF/SLC30A"/>
</dbReference>
<evidence type="ECO:0000256" key="3">
    <source>
        <dbReference type="ARBA" id="ARBA00022448"/>
    </source>
</evidence>
<evidence type="ECO:0000256" key="7">
    <source>
        <dbReference type="ARBA" id="ARBA00023136"/>
    </source>
</evidence>
<keyword evidence="13" id="KW-1185">Reference proteome</keyword>
<dbReference type="RefSeq" id="WP_379235504.1">
    <property type="nucleotide sequence ID" value="NZ_JBHSTE010000004.1"/>
</dbReference>
<evidence type="ECO:0000313" key="12">
    <source>
        <dbReference type="EMBL" id="MFC6333733.1"/>
    </source>
</evidence>
<dbReference type="PANTHER" id="PTHR11562:SF17">
    <property type="entry name" value="RE54080P-RELATED"/>
    <property type="match status" value="1"/>
</dbReference>
<evidence type="ECO:0000256" key="1">
    <source>
        <dbReference type="ARBA" id="ARBA00004141"/>
    </source>
</evidence>
<dbReference type="NCBIfam" id="TIGR01297">
    <property type="entry name" value="CDF"/>
    <property type="match status" value="1"/>
</dbReference>
<feature type="compositionally biased region" description="Polar residues" evidence="8">
    <location>
        <begin position="12"/>
        <end position="29"/>
    </location>
</feature>
<evidence type="ECO:0000256" key="8">
    <source>
        <dbReference type="SAM" id="MobiDB-lite"/>
    </source>
</evidence>
<feature type="transmembrane region" description="Helical" evidence="9">
    <location>
        <begin position="234"/>
        <end position="256"/>
    </location>
</feature>
<feature type="compositionally biased region" description="Basic and acidic residues" evidence="8">
    <location>
        <begin position="30"/>
        <end position="41"/>
    </location>
</feature>
<name>A0ABW1V5G6_9BACL</name>
<feature type="compositionally biased region" description="Basic residues" evidence="8">
    <location>
        <begin position="61"/>
        <end position="90"/>
    </location>
</feature>
<evidence type="ECO:0000256" key="2">
    <source>
        <dbReference type="ARBA" id="ARBA00008873"/>
    </source>
</evidence>
<reference evidence="13" key="1">
    <citation type="journal article" date="2019" name="Int. J. Syst. Evol. Microbiol.">
        <title>The Global Catalogue of Microorganisms (GCM) 10K type strain sequencing project: providing services to taxonomists for standard genome sequencing and annotation.</title>
        <authorList>
            <consortium name="The Broad Institute Genomics Platform"/>
            <consortium name="The Broad Institute Genome Sequencing Center for Infectious Disease"/>
            <person name="Wu L."/>
            <person name="Ma J."/>
        </authorList>
    </citation>
    <scope>NUCLEOTIDE SEQUENCE [LARGE SCALE GENOMIC DNA]</scope>
    <source>
        <strain evidence="13">PCU 280</strain>
    </source>
</reference>
<keyword evidence="6" id="KW-0406">Ion transport</keyword>
<feature type="transmembrane region" description="Helical" evidence="9">
    <location>
        <begin position="262"/>
        <end position="285"/>
    </location>
</feature>
<dbReference type="PANTHER" id="PTHR11562">
    <property type="entry name" value="CATION EFFLUX PROTEIN/ ZINC TRANSPORTER"/>
    <property type="match status" value="1"/>
</dbReference>
<feature type="transmembrane region" description="Helical" evidence="9">
    <location>
        <begin position="137"/>
        <end position="155"/>
    </location>
</feature>
<dbReference type="SUPFAM" id="SSF161111">
    <property type="entry name" value="Cation efflux protein transmembrane domain-like"/>
    <property type="match status" value="1"/>
</dbReference>
<feature type="compositionally biased region" description="Basic and acidic residues" evidence="8">
    <location>
        <begin position="1"/>
        <end position="11"/>
    </location>
</feature>
<evidence type="ECO:0000313" key="13">
    <source>
        <dbReference type="Proteomes" id="UP001596233"/>
    </source>
</evidence>